<evidence type="ECO:0000313" key="2">
    <source>
        <dbReference type="EMBL" id="ARO15621.1"/>
    </source>
</evidence>
<dbReference type="Proteomes" id="UP000242447">
    <property type="component" value="Chromosome"/>
</dbReference>
<keyword evidence="3" id="KW-1185">Reference proteome</keyword>
<protein>
    <submittedName>
        <fullName evidence="2">Uroporphyrinogen-III synthase</fullName>
        <ecNumber evidence="2">4.2.1.75</ecNumber>
    </submittedName>
</protein>
<keyword evidence="2" id="KW-0456">Lyase</keyword>
<dbReference type="InterPro" id="IPR003754">
    <property type="entry name" value="4pyrrol_synth_uPrphyn_synth"/>
</dbReference>
<dbReference type="EMBL" id="CP019937">
    <property type="protein sequence ID" value="ARO15621.1"/>
    <property type="molecule type" value="Genomic_DNA"/>
</dbReference>
<dbReference type="GO" id="GO:0004852">
    <property type="term" value="F:uroporphyrinogen-III synthase activity"/>
    <property type="evidence" value="ECO:0007669"/>
    <property type="project" value="UniProtKB-EC"/>
</dbReference>
<dbReference type="STRING" id="92947.BVG79_02281"/>
<dbReference type="RefSeq" id="WP_085786993.1">
    <property type="nucleotide sequence ID" value="NZ_CP019937.1"/>
</dbReference>
<accession>A0A1W6P2K3</accession>
<dbReference type="InterPro" id="IPR036108">
    <property type="entry name" value="4pyrrol_syn_uPrphyn_synt_sf"/>
</dbReference>
<dbReference type="GO" id="GO:0033014">
    <property type="term" value="P:tetrapyrrole biosynthetic process"/>
    <property type="evidence" value="ECO:0007669"/>
    <property type="project" value="InterPro"/>
</dbReference>
<organism evidence="2 3">
    <name type="scientific">Ketogulonicigenium robustum</name>
    <dbReference type="NCBI Taxonomy" id="92947"/>
    <lineage>
        <taxon>Bacteria</taxon>
        <taxon>Pseudomonadati</taxon>
        <taxon>Pseudomonadota</taxon>
        <taxon>Alphaproteobacteria</taxon>
        <taxon>Rhodobacterales</taxon>
        <taxon>Roseobacteraceae</taxon>
        <taxon>Ketogulonicigenium</taxon>
    </lineage>
</organism>
<evidence type="ECO:0000313" key="3">
    <source>
        <dbReference type="Proteomes" id="UP000242447"/>
    </source>
</evidence>
<gene>
    <name evidence="2" type="primary">hemD</name>
    <name evidence="2" type="ORF">BVG79_02281</name>
</gene>
<evidence type="ECO:0000259" key="1">
    <source>
        <dbReference type="Pfam" id="PF02602"/>
    </source>
</evidence>
<proteinExistence type="predicted"/>
<reference evidence="2 3" key="1">
    <citation type="submission" date="2017-02" db="EMBL/GenBank/DDBJ databases">
        <title>Ketogulonicigenium robustum SPU B003 Genome sequencing and assembly.</title>
        <authorList>
            <person name="Li Y."/>
            <person name="Liu L."/>
            <person name="Wang C."/>
            <person name="Zhang M."/>
            <person name="Zhang T."/>
            <person name="Zhang Y."/>
        </authorList>
    </citation>
    <scope>NUCLEOTIDE SEQUENCE [LARGE SCALE GENOMIC DNA]</scope>
    <source>
        <strain evidence="2 3">SPU_B003</strain>
    </source>
</reference>
<dbReference type="OrthoDB" id="7204250at2"/>
<feature type="domain" description="Tetrapyrrole biosynthesis uroporphyrinogen III synthase" evidence="1">
    <location>
        <begin position="29"/>
        <end position="202"/>
    </location>
</feature>
<dbReference type="SUPFAM" id="SSF69618">
    <property type="entry name" value="HemD-like"/>
    <property type="match status" value="1"/>
</dbReference>
<dbReference type="CDD" id="cd06578">
    <property type="entry name" value="HemD"/>
    <property type="match status" value="1"/>
</dbReference>
<name>A0A1W6P2K3_9RHOB</name>
<dbReference type="Pfam" id="PF02602">
    <property type="entry name" value="HEM4"/>
    <property type="match status" value="1"/>
</dbReference>
<dbReference type="KEGG" id="kro:BVG79_02281"/>
<sequence>MAATLLLTRPEAAARRFHAGLIAEAVATAAIISPVLQITPITPELPKRVPAALVLTSENGAAALARLSLPAGLPAWCVGQRTADVAAAHGARPILAGPDAARLLPRLLAEGGDGPFLHLRGAHVAADVAGALRAAGRVCDEAVVYDQVVQPLTTQARACLSGASPVIVPLFSPRSAAAFAGQGPFAAPLWVIAISDAAAAKAPPAVRLQIADVPDGSAMHRLVASACREAG</sequence>
<dbReference type="Gene3D" id="3.40.50.10090">
    <property type="match status" value="1"/>
</dbReference>
<dbReference type="EC" id="4.2.1.75" evidence="2"/>
<dbReference type="AlphaFoldDB" id="A0A1W6P2K3"/>